<comment type="caution">
    <text evidence="1">The sequence shown here is derived from an EMBL/GenBank/DDBJ whole genome shotgun (WGS) entry which is preliminary data.</text>
</comment>
<accession>A0A445DT71</accession>
<keyword evidence="2" id="KW-1185">Reference proteome</keyword>
<name>A0A445DT71_ARAHY</name>
<evidence type="ECO:0000313" key="1">
    <source>
        <dbReference type="EMBL" id="RYR66363.1"/>
    </source>
</evidence>
<evidence type="ECO:0000313" key="2">
    <source>
        <dbReference type="Proteomes" id="UP000289738"/>
    </source>
</evidence>
<dbReference type="Proteomes" id="UP000289738">
    <property type="component" value="Chromosome A03"/>
</dbReference>
<reference evidence="1 2" key="1">
    <citation type="submission" date="2019-01" db="EMBL/GenBank/DDBJ databases">
        <title>Sequencing of cultivated peanut Arachis hypogaea provides insights into genome evolution and oil improvement.</title>
        <authorList>
            <person name="Chen X."/>
        </authorList>
    </citation>
    <scope>NUCLEOTIDE SEQUENCE [LARGE SCALE GENOMIC DNA]</scope>
    <source>
        <strain evidence="2">cv. Fuhuasheng</strain>
        <tissue evidence="1">Leaves</tissue>
    </source>
</reference>
<dbReference type="AlphaFoldDB" id="A0A445DT71"/>
<proteinExistence type="predicted"/>
<dbReference type="EMBL" id="SDMP01000003">
    <property type="protein sequence ID" value="RYR66363.1"/>
    <property type="molecule type" value="Genomic_DNA"/>
</dbReference>
<protein>
    <submittedName>
        <fullName evidence="1">Uncharacterized protein</fullName>
    </submittedName>
</protein>
<sequence>MNPFWKVELSFASFESKSGFVISKCSFLGSFESSKPNPCCLLRISNLRGPFPPWPVPNPSVVSSWHCYIHIHIYICIIILRAKEEV</sequence>
<gene>
    <name evidence="1" type="ORF">Ahy_A03g012357</name>
</gene>
<organism evidence="1 2">
    <name type="scientific">Arachis hypogaea</name>
    <name type="common">Peanut</name>
    <dbReference type="NCBI Taxonomy" id="3818"/>
    <lineage>
        <taxon>Eukaryota</taxon>
        <taxon>Viridiplantae</taxon>
        <taxon>Streptophyta</taxon>
        <taxon>Embryophyta</taxon>
        <taxon>Tracheophyta</taxon>
        <taxon>Spermatophyta</taxon>
        <taxon>Magnoliopsida</taxon>
        <taxon>eudicotyledons</taxon>
        <taxon>Gunneridae</taxon>
        <taxon>Pentapetalae</taxon>
        <taxon>rosids</taxon>
        <taxon>fabids</taxon>
        <taxon>Fabales</taxon>
        <taxon>Fabaceae</taxon>
        <taxon>Papilionoideae</taxon>
        <taxon>50 kb inversion clade</taxon>
        <taxon>dalbergioids sensu lato</taxon>
        <taxon>Dalbergieae</taxon>
        <taxon>Pterocarpus clade</taxon>
        <taxon>Arachis</taxon>
    </lineage>
</organism>